<evidence type="ECO:0000313" key="2">
    <source>
        <dbReference type="Proteomes" id="UP000823909"/>
    </source>
</evidence>
<dbReference type="SUPFAM" id="SSF54171">
    <property type="entry name" value="DNA-binding domain"/>
    <property type="match status" value="1"/>
</dbReference>
<organism evidence="1 2">
    <name type="scientific">Candidatus Mediterraneibacter quadrami</name>
    <dbReference type="NCBI Taxonomy" id="2838684"/>
    <lineage>
        <taxon>Bacteria</taxon>
        <taxon>Bacillati</taxon>
        <taxon>Bacillota</taxon>
        <taxon>Clostridia</taxon>
        <taxon>Lachnospirales</taxon>
        <taxon>Lachnospiraceae</taxon>
        <taxon>Mediterraneibacter</taxon>
    </lineage>
</organism>
<dbReference type="Gene3D" id="3.30.730.10">
    <property type="entry name" value="AP2/ERF domain"/>
    <property type="match status" value="1"/>
</dbReference>
<protein>
    <recommendedName>
        <fullName evidence="3">AP2/ERF domain-containing protein</fullName>
    </recommendedName>
</protein>
<reference evidence="1" key="1">
    <citation type="journal article" date="2021" name="PeerJ">
        <title>Extensive microbial diversity within the chicken gut microbiome revealed by metagenomics and culture.</title>
        <authorList>
            <person name="Gilroy R."/>
            <person name="Ravi A."/>
            <person name="Getino M."/>
            <person name="Pursley I."/>
            <person name="Horton D.L."/>
            <person name="Alikhan N.F."/>
            <person name="Baker D."/>
            <person name="Gharbi K."/>
            <person name="Hall N."/>
            <person name="Watson M."/>
            <person name="Adriaenssens E.M."/>
            <person name="Foster-Nyarko E."/>
            <person name="Jarju S."/>
            <person name="Secka A."/>
            <person name="Antonio M."/>
            <person name="Oren A."/>
            <person name="Chaudhuri R.R."/>
            <person name="La Ragione R."/>
            <person name="Hildebrand F."/>
            <person name="Pallen M.J."/>
        </authorList>
    </citation>
    <scope>NUCLEOTIDE SEQUENCE</scope>
    <source>
        <strain evidence="1">ChiBcec15-3976</strain>
    </source>
</reference>
<comment type="caution">
    <text evidence="1">The sequence shown here is derived from an EMBL/GenBank/DDBJ whole genome shotgun (WGS) entry which is preliminary data.</text>
</comment>
<evidence type="ECO:0000313" key="1">
    <source>
        <dbReference type="EMBL" id="HJD42472.1"/>
    </source>
</evidence>
<name>A0A9D2RDH8_9FIRM</name>
<reference evidence="1" key="2">
    <citation type="submission" date="2021-04" db="EMBL/GenBank/DDBJ databases">
        <authorList>
            <person name="Gilroy R."/>
        </authorList>
    </citation>
    <scope>NUCLEOTIDE SEQUENCE</scope>
    <source>
        <strain evidence="1">ChiBcec15-3976</strain>
    </source>
</reference>
<sequence>MTGRRFGRLTVVAPTSSRDRRGCIRWKCICDCGQETEVSGASLVQGCTLSCGCLKRENQKKITERLHRGYGTCVEFLERRKYRSDNTSGHCGVSQLKNGRYRSYIGFRGKRYYLGTFDTYDEAVQARQEAEQTVYDSFLETYYEWKKKADADRKWKETHPLIFEVERKDGNLVVRKDTGRKKQPE</sequence>
<dbReference type="InterPro" id="IPR036955">
    <property type="entry name" value="AP2/ERF_dom_sf"/>
</dbReference>
<dbReference type="EMBL" id="DWUU01000035">
    <property type="protein sequence ID" value="HJD42472.1"/>
    <property type="molecule type" value="Genomic_DNA"/>
</dbReference>
<gene>
    <name evidence="1" type="ORF">H9910_05640</name>
</gene>
<dbReference type="GO" id="GO:0003700">
    <property type="term" value="F:DNA-binding transcription factor activity"/>
    <property type="evidence" value="ECO:0007669"/>
    <property type="project" value="InterPro"/>
</dbReference>
<evidence type="ECO:0008006" key="3">
    <source>
        <dbReference type="Google" id="ProtNLM"/>
    </source>
</evidence>
<dbReference type="GO" id="GO:0003677">
    <property type="term" value="F:DNA binding"/>
    <property type="evidence" value="ECO:0007669"/>
    <property type="project" value="InterPro"/>
</dbReference>
<dbReference type="AlphaFoldDB" id="A0A9D2RDH8"/>
<accession>A0A9D2RDH8</accession>
<dbReference type="Proteomes" id="UP000823909">
    <property type="component" value="Unassembled WGS sequence"/>
</dbReference>
<dbReference type="InterPro" id="IPR016177">
    <property type="entry name" value="DNA-bd_dom_sf"/>
</dbReference>
<proteinExistence type="predicted"/>